<dbReference type="AlphaFoldDB" id="Q2W748"/>
<accession>Q2W748</accession>
<dbReference type="InterPro" id="IPR055385">
    <property type="entry name" value="GpJ_HDII-ins2"/>
</dbReference>
<feature type="domain" description="Tip attachment protein J HDII-ins2" evidence="3">
    <location>
        <begin position="166"/>
        <end position="229"/>
    </location>
</feature>
<gene>
    <name evidence="4" type="ordered locus">amb1523</name>
</gene>
<feature type="domain" description="Tip attachment protein J" evidence="2">
    <location>
        <begin position="332"/>
        <end position="504"/>
    </location>
</feature>
<dbReference type="STRING" id="342108.amb1523"/>
<reference evidence="4 5" key="1">
    <citation type="journal article" date="2005" name="DNA Res.">
        <title>Complete genome sequence of the facultative anaerobic magnetotactic bacterium Magnetospirillum sp. strain AMB-1.</title>
        <authorList>
            <person name="Matsunaga T."/>
            <person name="Okamura Y."/>
            <person name="Fukuda Y."/>
            <person name="Wahyudi A.T."/>
            <person name="Murase Y."/>
            <person name="Takeyama H."/>
        </authorList>
    </citation>
    <scope>NUCLEOTIDE SEQUENCE [LARGE SCALE GENOMIC DNA]</scope>
    <source>
        <strain evidence="5">ATCC 700264 / AMB-1</strain>
    </source>
</reference>
<protein>
    <submittedName>
        <fullName evidence="4">Uncharacterized protein</fullName>
    </submittedName>
</protein>
<evidence type="ECO:0000313" key="4">
    <source>
        <dbReference type="EMBL" id="BAE50327.1"/>
    </source>
</evidence>
<dbReference type="Pfam" id="PF13550">
    <property type="entry name" value="Phage-tail_3"/>
    <property type="match status" value="1"/>
</dbReference>
<sequence>MACDPATKATAIGVDTVFQRGLYYANNDGSLATRSVDWVVEVRAIDDSGEPLAPAHLAGYPQSKATGRLLFTVNPTAGDTATINGVVWTFVAGAAGAAQVTIGADAAATVTAFAGALNVSTDPALTVATYAAVGKGLVVEYDTAGLAGESFTLGASRAVASGETLAGGGFARIASESHSAATNTAIRLSHKYTLAAERYEVRIKRTSDNTQDSRTGHESRWSQLRAVLDEDPNYGDVTLVAVKMRATDNLSQRSSRLINGVVVRKLATYDLVTGEWSDLAATRSIAAAASYILRAENGASLADGHNDLAALWSLHATWDARGDTFNGVFDSSLTAWDAVKRVLNVGRGAPFQQGGFVRYMRDEPQEIPAALFNRRCIVRGSFSIEYDMPSDNTADAVTVEYFSEATWKIAEVTVAMRDGSIRELTPTELRDSPPAKPARMQYFGITDKAQAEREACFVCACNIYRRRRPTWRTELDAMVLSYGDVVAISHPLPSWGQDGEIEAVEGAWDEVGAVLTLTEPVRWGDASTLFLALRRRDGRLASPAVEVEAAPGGDPNKVVSLDPLPIEPDTGGDRERTYYTLGPADEWAKRVRVRSLRPRKSQVEIMAVVEDDRAHVN</sequence>
<name>Q2W748_PARM1</name>
<organism evidence="4 5">
    <name type="scientific">Paramagnetospirillum magneticum (strain ATCC 700264 / AMB-1)</name>
    <name type="common">Magnetospirillum magneticum</name>
    <dbReference type="NCBI Taxonomy" id="342108"/>
    <lineage>
        <taxon>Bacteria</taxon>
        <taxon>Pseudomonadati</taxon>
        <taxon>Pseudomonadota</taxon>
        <taxon>Alphaproteobacteria</taxon>
        <taxon>Rhodospirillales</taxon>
        <taxon>Magnetospirillaceae</taxon>
        <taxon>Paramagnetospirillum</taxon>
    </lineage>
</organism>
<proteinExistence type="predicted"/>
<dbReference type="HOGENOM" id="CLU_442661_0_0_5"/>
<keyword evidence="5" id="KW-1185">Reference proteome</keyword>
<evidence type="ECO:0000256" key="1">
    <source>
        <dbReference type="SAM" id="MobiDB-lite"/>
    </source>
</evidence>
<dbReference type="EMBL" id="AP007255">
    <property type="protein sequence ID" value="BAE50327.1"/>
    <property type="molecule type" value="Genomic_DNA"/>
</dbReference>
<evidence type="ECO:0000259" key="3">
    <source>
        <dbReference type="Pfam" id="PF24801"/>
    </source>
</evidence>
<evidence type="ECO:0000313" key="5">
    <source>
        <dbReference type="Proteomes" id="UP000007058"/>
    </source>
</evidence>
<evidence type="ECO:0000259" key="2">
    <source>
        <dbReference type="Pfam" id="PF13550"/>
    </source>
</evidence>
<dbReference type="KEGG" id="mag:amb1523"/>
<dbReference type="Proteomes" id="UP000007058">
    <property type="component" value="Chromosome"/>
</dbReference>
<dbReference type="InterPro" id="IPR032876">
    <property type="entry name" value="J_dom"/>
</dbReference>
<dbReference type="Pfam" id="PF24801">
    <property type="entry name" value="FNIII-A_GpJ"/>
    <property type="match status" value="1"/>
</dbReference>
<dbReference type="NCBIfam" id="NF040662">
    <property type="entry name" value="attach_TipJ_rel"/>
    <property type="match status" value="1"/>
</dbReference>
<feature type="region of interest" description="Disordered" evidence="1">
    <location>
        <begin position="548"/>
        <end position="576"/>
    </location>
</feature>